<feature type="compositionally biased region" description="Pro residues" evidence="1">
    <location>
        <begin position="115"/>
        <end position="124"/>
    </location>
</feature>
<keyword evidence="3" id="KW-1185">Reference proteome</keyword>
<reference evidence="2 3" key="1">
    <citation type="journal article" date="2024" name="J Genomics">
        <title>Draft genome sequencing and assembly of Favolaschia claudopus CIRM-BRFM 2984 isolated from oak limbs.</title>
        <authorList>
            <person name="Navarro D."/>
            <person name="Drula E."/>
            <person name="Chaduli D."/>
            <person name="Cazenave R."/>
            <person name="Ahrendt S."/>
            <person name="Wang J."/>
            <person name="Lipzen A."/>
            <person name="Daum C."/>
            <person name="Barry K."/>
            <person name="Grigoriev I.V."/>
            <person name="Favel A."/>
            <person name="Rosso M.N."/>
            <person name="Martin F."/>
        </authorList>
    </citation>
    <scope>NUCLEOTIDE SEQUENCE [LARGE SCALE GENOMIC DNA]</scope>
    <source>
        <strain evidence="2 3">CIRM-BRFM 2984</strain>
    </source>
</reference>
<evidence type="ECO:0000313" key="2">
    <source>
        <dbReference type="EMBL" id="KAK6992114.1"/>
    </source>
</evidence>
<feature type="compositionally biased region" description="Low complexity" evidence="1">
    <location>
        <begin position="125"/>
        <end position="143"/>
    </location>
</feature>
<dbReference type="Proteomes" id="UP001362999">
    <property type="component" value="Unassembled WGS sequence"/>
</dbReference>
<protein>
    <submittedName>
        <fullName evidence="2">Uncharacterized protein</fullName>
    </submittedName>
</protein>
<accession>A0AAV9ZT09</accession>
<name>A0AAV9ZT09_9AGAR</name>
<organism evidence="2 3">
    <name type="scientific">Favolaschia claudopus</name>
    <dbReference type="NCBI Taxonomy" id="2862362"/>
    <lineage>
        <taxon>Eukaryota</taxon>
        <taxon>Fungi</taxon>
        <taxon>Dikarya</taxon>
        <taxon>Basidiomycota</taxon>
        <taxon>Agaricomycotina</taxon>
        <taxon>Agaricomycetes</taxon>
        <taxon>Agaricomycetidae</taxon>
        <taxon>Agaricales</taxon>
        <taxon>Marasmiineae</taxon>
        <taxon>Mycenaceae</taxon>
        <taxon>Favolaschia</taxon>
    </lineage>
</organism>
<dbReference type="EMBL" id="JAWWNJ010000113">
    <property type="protein sequence ID" value="KAK6992114.1"/>
    <property type="molecule type" value="Genomic_DNA"/>
</dbReference>
<evidence type="ECO:0000256" key="1">
    <source>
        <dbReference type="SAM" id="MobiDB-lite"/>
    </source>
</evidence>
<gene>
    <name evidence="2" type="ORF">R3P38DRAFT_3226685</name>
</gene>
<evidence type="ECO:0000313" key="3">
    <source>
        <dbReference type="Proteomes" id="UP001362999"/>
    </source>
</evidence>
<feature type="region of interest" description="Disordered" evidence="1">
    <location>
        <begin position="112"/>
        <end position="165"/>
    </location>
</feature>
<dbReference type="AlphaFoldDB" id="A0AAV9ZT09"/>
<sequence>MKQALPHRQDFVKCFPSANSQGPLSIRPKLQRAERVLLVCSGVLWLFFHHSSALIRAAAPTSTPPPSSPPLLAFSAYTSPIAVAGPSAVLAPTSASRTTPCFLPTDAPAFAASPPHDPIPPPTPNSVSSPSPLPAVPADTPATAFPPPRNRAHRRTRRRTRAQRSVSVHTAASVFAFGQRAVYAPTAPPAFTPVTPPLYPIVPASRRRIRVCARRYIPAPTPIFAFARAATHPRPLYARTQPAIRAARRFHSFSAIGA</sequence>
<feature type="compositionally biased region" description="Basic residues" evidence="1">
    <location>
        <begin position="150"/>
        <end position="162"/>
    </location>
</feature>
<comment type="caution">
    <text evidence="2">The sequence shown here is derived from an EMBL/GenBank/DDBJ whole genome shotgun (WGS) entry which is preliminary data.</text>
</comment>
<proteinExistence type="predicted"/>